<organism evidence="1 2">
    <name type="scientific">Paenibacillus gyeongsangnamensis</name>
    <dbReference type="NCBI Taxonomy" id="3388067"/>
    <lineage>
        <taxon>Bacteria</taxon>
        <taxon>Bacillati</taxon>
        <taxon>Bacillota</taxon>
        <taxon>Bacilli</taxon>
        <taxon>Bacillales</taxon>
        <taxon>Paenibacillaceae</taxon>
        <taxon>Paenibacillus</taxon>
    </lineage>
</organism>
<dbReference type="EMBL" id="JAQAGZ010000021">
    <property type="protein sequence ID" value="MCZ8516093.1"/>
    <property type="molecule type" value="Genomic_DNA"/>
</dbReference>
<reference evidence="1 2" key="1">
    <citation type="submission" date="2022-12" db="EMBL/GenBank/DDBJ databases">
        <title>Draft genome sequence of Paenibacillus sp. dW9.</title>
        <authorList>
            <person name="Choi E.-W."/>
            <person name="Kim D.-U."/>
        </authorList>
    </citation>
    <scope>NUCLEOTIDE SEQUENCE [LARGE SCALE GENOMIC DNA]</scope>
    <source>
        <strain evidence="2">dW9</strain>
    </source>
</reference>
<dbReference type="RefSeq" id="WP_269884625.1">
    <property type="nucleotide sequence ID" value="NZ_JAQAGZ010000021.1"/>
</dbReference>
<comment type="caution">
    <text evidence="1">The sequence shown here is derived from an EMBL/GenBank/DDBJ whole genome shotgun (WGS) entry which is preliminary data.</text>
</comment>
<name>A0ABT4QGS7_9BACL</name>
<keyword evidence="2" id="KW-1185">Reference proteome</keyword>
<sequence>MKDDIRQYVKIGIVHHAAFPLAGSKPGGILESIMDIARDPFFDAIELASIPDSAVRTEVKQLLLSSGMLVCYHAMPKGQAKQINLGSLIEYERLEAIQWIKEAVDEAYEMHAEMFTISDEFISGAFFRKQTLQALEKSLKEICRYTAIKGAMKVAYGPPLSFSETEPSKETIGKISGLGVFIDVDQLPGHYEMNDRNMKHVKKQLIYSRMGNCCKDGRYHALMSAKSQAVNTEQLVHFLRNLCKVDYIGEGKQKVLTFNVKPMENESPHAVIANGKRTLLEAWRLLQRHPAIWPEC</sequence>
<dbReference type="SUPFAM" id="SSF51658">
    <property type="entry name" value="Xylose isomerase-like"/>
    <property type="match status" value="1"/>
</dbReference>
<protein>
    <recommendedName>
        <fullName evidence="3">Xylose isomerase-like TIM barrel domain-containing protein</fullName>
    </recommendedName>
</protein>
<evidence type="ECO:0008006" key="3">
    <source>
        <dbReference type="Google" id="ProtNLM"/>
    </source>
</evidence>
<accession>A0ABT4QGS7</accession>
<evidence type="ECO:0000313" key="2">
    <source>
        <dbReference type="Proteomes" id="UP001527882"/>
    </source>
</evidence>
<proteinExistence type="predicted"/>
<dbReference type="InterPro" id="IPR036237">
    <property type="entry name" value="Xyl_isomerase-like_sf"/>
</dbReference>
<gene>
    <name evidence="1" type="ORF">O9H85_27560</name>
</gene>
<dbReference type="Proteomes" id="UP001527882">
    <property type="component" value="Unassembled WGS sequence"/>
</dbReference>
<dbReference type="Gene3D" id="3.20.20.150">
    <property type="entry name" value="Divalent-metal-dependent TIM barrel enzymes"/>
    <property type="match status" value="1"/>
</dbReference>
<evidence type="ECO:0000313" key="1">
    <source>
        <dbReference type="EMBL" id="MCZ8516093.1"/>
    </source>
</evidence>